<sequence>MLSNVPMVRAGDVLVVCVERHLTEMDTQRFVDMASDVLPGVRVAFLEGVSGLAVFRPDAATSEAESE</sequence>
<protein>
    <submittedName>
        <fullName evidence="1">Uncharacterized protein</fullName>
    </submittedName>
</protein>
<dbReference type="EMBL" id="AP018448">
    <property type="protein sequence ID" value="BBC35277.1"/>
    <property type="molecule type" value="Genomic_DNA"/>
</dbReference>
<evidence type="ECO:0000313" key="1">
    <source>
        <dbReference type="EMBL" id="BBC35277.1"/>
    </source>
</evidence>
<keyword evidence="2" id="KW-1185">Reference proteome</keyword>
<organism evidence="1 2">
    <name type="scientific">Streptomyces graminofaciens</name>
    <dbReference type="NCBI Taxonomy" id="68212"/>
    <lineage>
        <taxon>Bacteria</taxon>
        <taxon>Bacillati</taxon>
        <taxon>Actinomycetota</taxon>
        <taxon>Actinomycetes</taxon>
        <taxon>Kitasatosporales</taxon>
        <taxon>Streptomycetaceae</taxon>
        <taxon>Streptomyces</taxon>
    </lineage>
</organism>
<proteinExistence type="predicted"/>
<evidence type="ECO:0000313" key="2">
    <source>
        <dbReference type="Proteomes" id="UP001321542"/>
    </source>
</evidence>
<gene>
    <name evidence="1" type="ORF">SGFS_065710</name>
</gene>
<dbReference type="Proteomes" id="UP001321542">
    <property type="component" value="Chromosome"/>
</dbReference>
<accession>A0ABN5VP70</accession>
<reference evidence="1 2" key="1">
    <citation type="journal article" date="2010" name="ChemBioChem">
        <title>Cloning and characterization of the biosynthetic gene cluster of 16-membered macrolide antibiotic FD-891: involvement of a dual functional cytochrome P450 monooxygenase catalyzing epoxidation and hydroxylation.</title>
        <authorList>
            <person name="Kudo F."/>
            <person name="Motegi A."/>
            <person name="Mizoue K."/>
            <person name="Eguchi T."/>
        </authorList>
    </citation>
    <scope>NUCLEOTIDE SEQUENCE [LARGE SCALE GENOMIC DNA]</scope>
    <source>
        <strain evidence="1 2">A-8890</strain>
    </source>
</reference>
<name>A0ABN5VP70_9ACTN</name>
<dbReference type="RefSeq" id="WP_286255488.1">
    <property type="nucleotide sequence ID" value="NZ_AP018448.1"/>
</dbReference>
<reference evidence="1 2" key="2">
    <citation type="journal article" date="2023" name="ChemBioChem">
        <title>Acyltransferase Domain Exchange between Two Independent Type I Polyketide Synthases in the Same Producer Strain of Macrolide Antibiotics.</title>
        <authorList>
            <person name="Kudo F."/>
            <person name="Kishikawa K."/>
            <person name="Tsuboi K."/>
            <person name="Kido T."/>
            <person name="Usui T."/>
            <person name="Hashimoto J."/>
            <person name="Shin-Ya K."/>
            <person name="Miyanaga A."/>
            <person name="Eguchi T."/>
        </authorList>
    </citation>
    <scope>NUCLEOTIDE SEQUENCE [LARGE SCALE GENOMIC DNA]</scope>
    <source>
        <strain evidence="1 2">A-8890</strain>
    </source>
</reference>